<keyword evidence="2" id="KW-1185">Reference proteome</keyword>
<organism evidence="1 2">
    <name type="scientific">Rhodocollybia butyracea</name>
    <dbReference type="NCBI Taxonomy" id="206335"/>
    <lineage>
        <taxon>Eukaryota</taxon>
        <taxon>Fungi</taxon>
        <taxon>Dikarya</taxon>
        <taxon>Basidiomycota</taxon>
        <taxon>Agaricomycotina</taxon>
        <taxon>Agaricomycetes</taxon>
        <taxon>Agaricomycetidae</taxon>
        <taxon>Agaricales</taxon>
        <taxon>Marasmiineae</taxon>
        <taxon>Omphalotaceae</taxon>
        <taxon>Rhodocollybia</taxon>
    </lineage>
</organism>
<evidence type="ECO:0000313" key="2">
    <source>
        <dbReference type="Proteomes" id="UP000772434"/>
    </source>
</evidence>
<accession>A0A9P5PJ30</accession>
<evidence type="ECO:0000313" key="1">
    <source>
        <dbReference type="EMBL" id="KAF9064793.1"/>
    </source>
</evidence>
<dbReference type="EMBL" id="JADNRY010000115">
    <property type="protein sequence ID" value="KAF9064793.1"/>
    <property type="molecule type" value="Genomic_DNA"/>
</dbReference>
<dbReference type="Proteomes" id="UP000772434">
    <property type="component" value="Unassembled WGS sequence"/>
</dbReference>
<dbReference type="AlphaFoldDB" id="A0A9P5PJ30"/>
<comment type="caution">
    <text evidence="1">The sequence shown here is derived from an EMBL/GenBank/DDBJ whole genome shotgun (WGS) entry which is preliminary data.</text>
</comment>
<reference evidence="1" key="1">
    <citation type="submission" date="2020-11" db="EMBL/GenBank/DDBJ databases">
        <authorList>
            <consortium name="DOE Joint Genome Institute"/>
            <person name="Ahrendt S."/>
            <person name="Riley R."/>
            <person name="Andreopoulos W."/>
            <person name="Labutti K."/>
            <person name="Pangilinan J."/>
            <person name="Ruiz-Duenas F.J."/>
            <person name="Barrasa J.M."/>
            <person name="Sanchez-Garcia M."/>
            <person name="Camarero S."/>
            <person name="Miyauchi S."/>
            <person name="Serrano A."/>
            <person name="Linde D."/>
            <person name="Babiker R."/>
            <person name="Drula E."/>
            <person name="Ayuso-Fernandez I."/>
            <person name="Pacheco R."/>
            <person name="Padilla G."/>
            <person name="Ferreira P."/>
            <person name="Barriuso J."/>
            <person name="Kellner H."/>
            <person name="Castanera R."/>
            <person name="Alfaro M."/>
            <person name="Ramirez L."/>
            <person name="Pisabarro A.G."/>
            <person name="Kuo A."/>
            <person name="Tritt A."/>
            <person name="Lipzen A."/>
            <person name="He G."/>
            <person name="Yan M."/>
            <person name="Ng V."/>
            <person name="Cullen D."/>
            <person name="Martin F."/>
            <person name="Rosso M.-N."/>
            <person name="Henrissat B."/>
            <person name="Hibbett D."/>
            <person name="Martinez A.T."/>
            <person name="Grigoriev I.V."/>
        </authorList>
    </citation>
    <scope>NUCLEOTIDE SEQUENCE</scope>
    <source>
        <strain evidence="1">AH 40177</strain>
    </source>
</reference>
<name>A0A9P5PJ30_9AGAR</name>
<gene>
    <name evidence="1" type="ORF">BDP27DRAFT_1405171</name>
</gene>
<protein>
    <submittedName>
        <fullName evidence="1">Uncharacterized protein</fullName>
    </submittedName>
</protein>
<sequence length="158" mass="17515">MDNPGFELETIRRMHDMQSKRNPYPICPYSRNTYPFLPPVCHWHSTGFAHICAKVFVLCPNPPRELSKSGMEDSHGVRRPRWRTSPKESSASLLGFTIALGTVIGIHASVKIDQAELDSNKDKTASNGQDGAPLKFNSPNIAQALILSALPKERAGFE</sequence>
<proteinExistence type="predicted"/>